<dbReference type="STRING" id="60175.A0A1V6WJZ0"/>
<evidence type="ECO:0008006" key="3">
    <source>
        <dbReference type="Google" id="ProtNLM"/>
    </source>
</evidence>
<dbReference type="AlphaFoldDB" id="A0A1V6WJZ0"/>
<gene>
    <name evidence="1" type="ORF">PENNAL_c0247G08304</name>
</gene>
<organism evidence="1 2">
    <name type="scientific">Penicillium nalgiovense</name>
    <dbReference type="NCBI Taxonomy" id="60175"/>
    <lineage>
        <taxon>Eukaryota</taxon>
        <taxon>Fungi</taxon>
        <taxon>Dikarya</taxon>
        <taxon>Ascomycota</taxon>
        <taxon>Pezizomycotina</taxon>
        <taxon>Eurotiomycetes</taxon>
        <taxon>Eurotiomycetidae</taxon>
        <taxon>Eurotiales</taxon>
        <taxon>Aspergillaceae</taxon>
        <taxon>Penicillium</taxon>
    </lineage>
</organism>
<feature type="non-terminal residue" evidence="1">
    <location>
        <position position="1"/>
    </location>
</feature>
<feature type="non-terminal residue" evidence="1">
    <location>
        <position position="95"/>
    </location>
</feature>
<evidence type="ECO:0000313" key="2">
    <source>
        <dbReference type="Proteomes" id="UP000191691"/>
    </source>
</evidence>
<sequence length="95" mass="10554">DKEYVTVEEKADILREVLFPPTPTTDLSDLEGYDYPIVVNTPLITSDEVIHAIQRSASYKAPGPDGIPNAALKKAIEIPSLLTFLTHLFDECLRL</sequence>
<proteinExistence type="predicted"/>
<reference evidence="2" key="1">
    <citation type="journal article" date="2017" name="Nat. Microbiol.">
        <title>Global analysis of biosynthetic gene clusters reveals vast potential of secondary metabolite production in Penicillium species.</title>
        <authorList>
            <person name="Nielsen J.C."/>
            <person name="Grijseels S."/>
            <person name="Prigent S."/>
            <person name="Ji B."/>
            <person name="Dainat J."/>
            <person name="Nielsen K.F."/>
            <person name="Frisvad J.C."/>
            <person name="Workman M."/>
            <person name="Nielsen J."/>
        </authorList>
    </citation>
    <scope>NUCLEOTIDE SEQUENCE [LARGE SCALE GENOMIC DNA]</scope>
    <source>
        <strain evidence="2">IBT 13039</strain>
    </source>
</reference>
<dbReference type="Proteomes" id="UP000191691">
    <property type="component" value="Unassembled WGS sequence"/>
</dbReference>
<comment type="caution">
    <text evidence="1">The sequence shown here is derived from an EMBL/GenBank/DDBJ whole genome shotgun (WGS) entry which is preliminary data.</text>
</comment>
<evidence type="ECO:0000313" key="1">
    <source>
        <dbReference type="EMBL" id="OQE63237.1"/>
    </source>
</evidence>
<name>A0A1V6WJZ0_PENNA</name>
<accession>A0A1V6WJZ0</accession>
<protein>
    <recommendedName>
        <fullName evidence="3">Reverse transcriptase domain-containing protein</fullName>
    </recommendedName>
</protein>
<dbReference type="EMBL" id="MOOB01000247">
    <property type="protein sequence ID" value="OQE63237.1"/>
    <property type="molecule type" value="Genomic_DNA"/>
</dbReference>
<keyword evidence="2" id="KW-1185">Reference proteome</keyword>